<dbReference type="EMBL" id="CP144747">
    <property type="protein sequence ID" value="WVZ65734.1"/>
    <property type="molecule type" value="Genomic_DNA"/>
</dbReference>
<dbReference type="Pfam" id="PF12357">
    <property type="entry name" value="PLD_C"/>
    <property type="match status" value="1"/>
</dbReference>
<gene>
    <name evidence="4" type="ORF">U9M48_015050</name>
</gene>
<sequence>MQNLVFRKNLTIDKSIHTAYVQANRSAQHFIYIENQYFLGSSYAWPSYVNSGADNLIPIELALKIAKYCSQTREMMYKITADELKAMDIKDMHPEDYLILFCLGNREEPSSNGSPDLDKSTNKSAAVIYSYQCPALPPAHSCRHPVPPVRSHRHPALSLLRFSPSLVSSPPGHCCPGQLSSRPAEAGAETDRPWLQNIGGIWMAEHLGMVDFKDPSSLDCVNFVNDIAKENWKKFTDDEMKTLQGHLLKYPVKVEADGKISPLPDQECFPDVGGKILGAPTSLPDSLTM</sequence>
<organism evidence="4 5">
    <name type="scientific">Paspalum notatum var. saurae</name>
    <dbReference type="NCBI Taxonomy" id="547442"/>
    <lineage>
        <taxon>Eukaryota</taxon>
        <taxon>Viridiplantae</taxon>
        <taxon>Streptophyta</taxon>
        <taxon>Embryophyta</taxon>
        <taxon>Tracheophyta</taxon>
        <taxon>Spermatophyta</taxon>
        <taxon>Magnoliopsida</taxon>
        <taxon>Liliopsida</taxon>
        <taxon>Poales</taxon>
        <taxon>Poaceae</taxon>
        <taxon>PACMAD clade</taxon>
        <taxon>Panicoideae</taxon>
        <taxon>Andropogonodae</taxon>
        <taxon>Paspaleae</taxon>
        <taxon>Paspalinae</taxon>
        <taxon>Paspalum</taxon>
    </lineage>
</organism>
<accession>A0AAQ3T4G3</accession>
<keyword evidence="2" id="KW-0443">Lipid metabolism</keyword>
<evidence type="ECO:0000256" key="1">
    <source>
        <dbReference type="ARBA" id="ARBA00022737"/>
    </source>
</evidence>
<name>A0AAQ3T4G3_PASNO</name>
<dbReference type="Proteomes" id="UP001341281">
    <property type="component" value="Chromosome 03"/>
</dbReference>
<evidence type="ECO:0000259" key="3">
    <source>
        <dbReference type="Pfam" id="PF12357"/>
    </source>
</evidence>
<feature type="domain" description="Phospholipase D C-terminal" evidence="3">
    <location>
        <begin position="211"/>
        <end position="279"/>
    </location>
</feature>
<evidence type="ECO:0000313" key="4">
    <source>
        <dbReference type="EMBL" id="WVZ65734.1"/>
    </source>
</evidence>
<dbReference type="GO" id="GO:0009395">
    <property type="term" value="P:phospholipid catabolic process"/>
    <property type="evidence" value="ECO:0007669"/>
    <property type="project" value="TreeGrafter"/>
</dbReference>
<dbReference type="GO" id="GO:0004630">
    <property type="term" value="F:phospholipase D activity"/>
    <property type="evidence" value="ECO:0007669"/>
    <property type="project" value="TreeGrafter"/>
</dbReference>
<dbReference type="GO" id="GO:0005886">
    <property type="term" value="C:plasma membrane"/>
    <property type="evidence" value="ECO:0007669"/>
    <property type="project" value="TreeGrafter"/>
</dbReference>
<keyword evidence="1" id="KW-0677">Repeat</keyword>
<dbReference type="AlphaFoldDB" id="A0AAQ3T4G3"/>
<evidence type="ECO:0000256" key="2">
    <source>
        <dbReference type="ARBA" id="ARBA00023098"/>
    </source>
</evidence>
<evidence type="ECO:0000313" key="5">
    <source>
        <dbReference type="Proteomes" id="UP001341281"/>
    </source>
</evidence>
<reference evidence="4 5" key="1">
    <citation type="submission" date="2024-02" db="EMBL/GenBank/DDBJ databases">
        <title>High-quality chromosome-scale genome assembly of Pensacola bahiagrass (Paspalum notatum Flugge var. saurae).</title>
        <authorList>
            <person name="Vega J.M."/>
            <person name="Podio M."/>
            <person name="Orjuela J."/>
            <person name="Siena L.A."/>
            <person name="Pessino S.C."/>
            <person name="Combes M.C."/>
            <person name="Mariac C."/>
            <person name="Albertini E."/>
            <person name="Pupilli F."/>
            <person name="Ortiz J.P.A."/>
            <person name="Leblanc O."/>
        </authorList>
    </citation>
    <scope>NUCLEOTIDE SEQUENCE [LARGE SCALE GENOMIC DNA]</scope>
    <source>
        <strain evidence="4">R1</strain>
        <tissue evidence="4">Leaf</tissue>
    </source>
</reference>
<dbReference type="PANTHER" id="PTHR18896:SF60">
    <property type="entry name" value="PHOSPHOLIPASE D"/>
    <property type="match status" value="1"/>
</dbReference>
<dbReference type="InterPro" id="IPR024632">
    <property type="entry name" value="PLipase_D_C"/>
</dbReference>
<keyword evidence="5" id="KW-1185">Reference proteome</keyword>
<proteinExistence type="predicted"/>
<dbReference type="InterPro" id="IPR015679">
    <property type="entry name" value="PLipase_D_fam"/>
</dbReference>
<dbReference type="PANTHER" id="PTHR18896">
    <property type="entry name" value="PHOSPHOLIPASE D"/>
    <property type="match status" value="1"/>
</dbReference>
<protein>
    <recommendedName>
        <fullName evidence="3">Phospholipase D C-terminal domain-containing protein</fullName>
    </recommendedName>
</protein>